<evidence type="ECO:0000256" key="2">
    <source>
        <dbReference type="ARBA" id="ARBA00004286"/>
    </source>
</evidence>
<dbReference type="EMBL" id="JACEFO010001754">
    <property type="protein sequence ID" value="KAF8709920.1"/>
    <property type="molecule type" value="Genomic_DNA"/>
</dbReference>
<dbReference type="InterPro" id="IPR051294">
    <property type="entry name" value="HORMA_MeioticProgression"/>
</dbReference>
<comment type="caution">
    <text evidence="7">The sequence shown here is derived from an EMBL/GenBank/DDBJ whole genome shotgun (WGS) entry which is preliminary data.</text>
</comment>
<organism evidence="7 8">
    <name type="scientific">Digitaria exilis</name>
    <dbReference type="NCBI Taxonomy" id="1010633"/>
    <lineage>
        <taxon>Eukaryota</taxon>
        <taxon>Viridiplantae</taxon>
        <taxon>Streptophyta</taxon>
        <taxon>Embryophyta</taxon>
        <taxon>Tracheophyta</taxon>
        <taxon>Spermatophyta</taxon>
        <taxon>Magnoliopsida</taxon>
        <taxon>Liliopsida</taxon>
        <taxon>Poales</taxon>
        <taxon>Poaceae</taxon>
        <taxon>PACMAD clade</taxon>
        <taxon>Panicoideae</taxon>
        <taxon>Panicodae</taxon>
        <taxon>Paniceae</taxon>
        <taxon>Anthephorinae</taxon>
        <taxon>Digitaria</taxon>
    </lineage>
</organism>
<evidence type="ECO:0000256" key="1">
    <source>
        <dbReference type="ARBA" id="ARBA00004123"/>
    </source>
</evidence>
<dbReference type="SUPFAM" id="SSF56019">
    <property type="entry name" value="The spindle assembly checkpoint protein mad2"/>
    <property type="match status" value="1"/>
</dbReference>
<evidence type="ECO:0000256" key="4">
    <source>
        <dbReference type="ARBA" id="ARBA00023242"/>
    </source>
</evidence>
<dbReference type="OrthoDB" id="1928087at2759"/>
<feature type="domain" description="HORMA" evidence="6">
    <location>
        <begin position="1"/>
        <end position="104"/>
    </location>
</feature>
<name>A0A835EP18_9POAL</name>
<keyword evidence="5" id="KW-0469">Meiosis</keyword>
<dbReference type="Gene3D" id="3.30.900.10">
    <property type="entry name" value="HORMA domain"/>
    <property type="match status" value="1"/>
</dbReference>
<dbReference type="PROSITE" id="PS50815">
    <property type="entry name" value="HORMA"/>
    <property type="match status" value="1"/>
</dbReference>
<evidence type="ECO:0000313" key="7">
    <source>
        <dbReference type="EMBL" id="KAF8709920.1"/>
    </source>
</evidence>
<dbReference type="Proteomes" id="UP000636709">
    <property type="component" value="Unassembled WGS sequence"/>
</dbReference>
<dbReference type="AlphaFoldDB" id="A0A835EP18"/>
<proteinExistence type="predicted"/>
<sequence>MYGLSIVLICLCNDQLLDQTLGVYDALQKKYLKTLLFCICEKEEGPVIEEYSFSFGYPSDNTIELEMMMSCSGYKGGTTFSTNASEVTPDQMRYFLTLDVDFLA</sequence>
<evidence type="ECO:0000259" key="6">
    <source>
        <dbReference type="PROSITE" id="PS50815"/>
    </source>
</evidence>
<evidence type="ECO:0000313" key="8">
    <source>
        <dbReference type="Proteomes" id="UP000636709"/>
    </source>
</evidence>
<keyword evidence="8" id="KW-1185">Reference proteome</keyword>
<dbReference type="PANTHER" id="PTHR48225">
    <property type="entry name" value="HORMA DOMAIN-CONTAINING PROTEIN 1"/>
    <property type="match status" value="1"/>
</dbReference>
<dbReference type="InterPro" id="IPR003511">
    <property type="entry name" value="HORMA_dom"/>
</dbReference>
<protein>
    <recommendedName>
        <fullName evidence="6">HORMA domain-containing protein</fullName>
    </recommendedName>
</protein>
<evidence type="ECO:0000256" key="3">
    <source>
        <dbReference type="ARBA" id="ARBA00022454"/>
    </source>
</evidence>
<comment type="subcellular location">
    <subcellularLocation>
        <location evidence="2">Chromosome</location>
    </subcellularLocation>
    <subcellularLocation>
        <location evidence="1">Nucleus</location>
    </subcellularLocation>
</comment>
<evidence type="ECO:0000256" key="5">
    <source>
        <dbReference type="ARBA" id="ARBA00023254"/>
    </source>
</evidence>
<dbReference type="Pfam" id="PF02301">
    <property type="entry name" value="HORMA"/>
    <property type="match status" value="1"/>
</dbReference>
<keyword evidence="3" id="KW-0158">Chromosome</keyword>
<dbReference type="GO" id="GO:0051321">
    <property type="term" value="P:meiotic cell cycle"/>
    <property type="evidence" value="ECO:0007669"/>
    <property type="project" value="UniProtKB-KW"/>
</dbReference>
<dbReference type="PANTHER" id="PTHR48225:SF7">
    <property type="entry name" value="MEIOSIS-SPECIFIC PROTEIN HOP1"/>
    <property type="match status" value="1"/>
</dbReference>
<reference evidence="7" key="1">
    <citation type="submission" date="2020-07" db="EMBL/GenBank/DDBJ databases">
        <title>Genome sequence and genetic diversity analysis of an under-domesticated orphan crop, white fonio (Digitaria exilis).</title>
        <authorList>
            <person name="Bennetzen J.L."/>
            <person name="Chen S."/>
            <person name="Ma X."/>
            <person name="Wang X."/>
            <person name="Yssel A.E.J."/>
            <person name="Chaluvadi S.R."/>
            <person name="Johnson M."/>
            <person name="Gangashetty P."/>
            <person name="Hamidou F."/>
            <person name="Sanogo M.D."/>
            <person name="Zwaenepoel A."/>
            <person name="Wallace J."/>
            <person name="Van De Peer Y."/>
            <person name="Van Deynze A."/>
        </authorList>
    </citation>
    <scope>NUCLEOTIDE SEQUENCE</scope>
    <source>
        <tissue evidence="7">Leaves</tissue>
    </source>
</reference>
<dbReference type="GO" id="GO:0005694">
    <property type="term" value="C:chromosome"/>
    <property type="evidence" value="ECO:0007669"/>
    <property type="project" value="UniProtKB-SubCell"/>
</dbReference>
<accession>A0A835EP18</accession>
<dbReference type="InterPro" id="IPR036570">
    <property type="entry name" value="HORMA_dom_sf"/>
</dbReference>
<keyword evidence="4" id="KW-0539">Nucleus</keyword>
<dbReference type="GO" id="GO:0005634">
    <property type="term" value="C:nucleus"/>
    <property type="evidence" value="ECO:0007669"/>
    <property type="project" value="UniProtKB-SubCell"/>
</dbReference>
<gene>
    <name evidence="7" type="ORF">HU200_029638</name>
</gene>